<accession>A0ACC2DN97</accession>
<comment type="caution">
    <text evidence="1">The sequence shown here is derived from an EMBL/GenBank/DDBJ whole genome shotgun (WGS) entry which is preliminary data.</text>
</comment>
<dbReference type="Proteomes" id="UP001162992">
    <property type="component" value="Chromosome 5"/>
</dbReference>
<reference evidence="2" key="1">
    <citation type="journal article" date="2024" name="Proc. Natl. Acad. Sci. U.S.A.">
        <title>Extraordinary preservation of gene collinearity over three hundred million years revealed in homosporous lycophytes.</title>
        <authorList>
            <person name="Li C."/>
            <person name="Wickell D."/>
            <person name="Kuo L.Y."/>
            <person name="Chen X."/>
            <person name="Nie B."/>
            <person name="Liao X."/>
            <person name="Peng D."/>
            <person name="Ji J."/>
            <person name="Jenkins J."/>
            <person name="Williams M."/>
            <person name="Shu S."/>
            <person name="Plott C."/>
            <person name="Barry K."/>
            <person name="Rajasekar S."/>
            <person name="Grimwood J."/>
            <person name="Han X."/>
            <person name="Sun S."/>
            <person name="Hou Z."/>
            <person name="He W."/>
            <person name="Dai G."/>
            <person name="Sun C."/>
            <person name="Schmutz J."/>
            <person name="Leebens-Mack J.H."/>
            <person name="Li F.W."/>
            <person name="Wang L."/>
        </authorList>
    </citation>
    <scope>NUCLEOTIDE SEQUENCE [LARGE SCALE GENOMIC DNA]</scope>
    <source>
        <strain evidence="2">cv. PW_Plant_1</strain>
    </source>
</reference>
<proteinExistence type="predicted"/>
<protein>
    <submittedName>
        <fullName evidence="1">Uncharacterized protein</fullName>
    </submittedName>
</protein>
<organism evidence="1 2">
    <name type="scientific">Diphasiastrum complanatum</name>
    <name type="common">Issler's clubmoss</name>
    <name type="synonym">Lycopodium complanatum</name>
    <dbReference type="NCBI Taxonomy" id="34168"/>
    <lineage>
        <taxon>Eukaryota</taxon>
        <taxon>Viridiplantae</taxon>
        <taxon>Streptophyta</taxon>
        <taxon>Embryophyta</taxon>
        <taxon>Tracheophyta</taxon>
        <taxon>Lycopodiopsida</taxon>
        <taxon>Lycopodiales</taxon>
        <taxon>Lycopodiaceae</taxon>
        <taxon>Lycopodioideae</taxon>
        <taxon>Diphasiastrum</taxon>
    </lineage>
</organism>
<evidence type="ECO:0000313" key="1">
    <source>
        <dbReference type="EMBL" id="KAJ7555764.1"/>
    </source>
</evidence>
<evidence type="ECO:0000313" key="2">
    <source>
        <dbReference type="Proteomes" id="UP001162992"/>
    </source>
</evidence>
<dbReference type="EMBL" id="CM055096">
    <property type="protein sequence ID" value="KAJ7555764.1"/>
    <property type="molecule type" value="Genomic_DNA"/>
</dbReference>
<keyword evidence="2" id="KW-1185">Reference proteome</keyword>
<gene>
    <name evidence="1" type="ORF">O6H91_05G054000</name>
</gene>
<sequence length="776" mass="86374">MDNQACIMDHSDRERSLLSHPRIRQENFSGDNVNRTMKHVEVSSFRHSFLVSLWKSYAGLINSSLNRVSLILVALLVSSCVYVLHRHDMFWSSTNLSHGNYRHFHNRFLEWGCNESISKHLRELTREPHVAGTTEDFVTASYVHSVFESYGLTAHYADYNVLLTYPLNRSLSLTLTNGTTFNFSLTEEPVEGDPYSHNPRAIPTFLAYSPSGEITAEVVYANYGRDEDFKKLKELGILVAGAVVIARYGAIFRGDIVDNAEAAGAVGVLIYSDPWDYGGNRTESFYPYSKWLPPTGVQRGSLRHDKGDPLTPGWPSTATAERLDISDPALGLPKIPSLPISAQDALPILSTIGGPVAPLSWHGALDLPAYRLGRGPGELHLTYHSNQTVMPIRNVIAVITGSKDPDRYVVLGNHRDAWTFGAADPNSGTSSLLEVARRLGNLLKLGWRPRRTIILCNWDAEEYALIGSTEWVEENLDLLATRAVAYLNVDVGVSGQGFGASSTPQLDALIRRITRKVKNPDAKGTVYDSWVSSSEGSDSFLGRLGGGGSDYAPFLQHAGVPAVDFFFGHDYPVYHSLYDNYHWMENFGDTFFRRHVAVSSIWGLLALRLADDAVLPFDYTTYGYELQVYVKKIEEELLSAEAPTCMTAAPLHEAITAFIEGAVQVKKESHVLMSFQTGKEDGSWDSKRSSINERLILAERSFLDVDGLPNKSWYKHLVYGPTQHNHYGTSFFPAIFDSITYAKGEDAKGWAKVQHEIWRASRVVRRAALVLVGKLT</sequence>
<name>A0ACC2DN97_DIPCM</name>